<name>A0ABT9ZBZ4_9BACI</name>
<dbReference type="Proteomes" id="UP001234495">
    <property type="component" value="Unassembled WGS sequence"/>
</dbReference>
<organism evidence="2 3">
    <name type="scientific">Metabacillus malikii</name>
    <dbReference type="NCBI Taxonomy" id="1504265"/>
    <lineage>
        <taxon>Bacteria</taxon>
        <taxon>Bacillati</taxon>
        <taxon>Bacillota</taxon>
        <taxon>Bacilli</taxon>
        <taxon>Bacillales</taxon>
        <taxon>Bacillaceae</taxon>
        <taxon>Metabacillus</taxon>
    </lineage>
</organism>
<keyword evidence="1" id="KW-0812">Transmembrane</keyword>
<evidence type="ECO:0000313" key="2">
    <source>
        <dbReference type="EMBL" id="MDQ0229098.1"/>
    </source>
</evidence>
<comment type="caution">
    <text evidence="2">The sequence shown here is derived from an EMBL/GenBank/DDBJ whole genome shotgun (WGS) entry which is preliminary data.</text>
</comment>
<dbReference type="RefSeq" id="WP_307336227.1">
    <property type="nucleotide sequence ID" value="NZ_JAUSUD010000001.1"/>
</dbReference>
<protein>
    <recommendedName>
        <fullName evidence="4">DUF3188 domain-containing protein</fullName>
    </recommendedName>
</protein>
<evidence type="ECO:0000256" key="1">
    <source>
        <dbReference type="SAM" id="Phobius"/>
    </source>
</evidence>
<gene>
    <name evidence="2" type="ORF">J2S19_000348</name>
</gene>
<keyword evidence="3" id="KW-1185">Reference proteome</keyword>
<keyword evidence="1" id="KW-1133">Transmembrane helix</keyword>
<accession>A0ABT9ZBZ4</accession>
<keyword evidence="1" id="KW-0472">Membrane</keyword>
<evidence type="ECO:0000313" key="3">
    <source>
        <dbReference type="Proteomes" id="UP001234495"/>
    </source>
</evidence>
<dbReference type="EMBL" id="JAUSUD010000001">
    <property type="protein sequence ID" value="MDQ0229098.1"/>
    <property type="molecule type" value="Genomic_DNA"/>
</dbReference>
<feature type="transmembrane region" description="Helical" evidence="1">
    <location>
        <begin position="7"/>
        <end position="27"/>
    </location>
</feature>
<feature type="transmembrane region" description="Helical" evidence="1">
    <location>
        <begin position="39"/>
        <end position="57"/>
    </location>
</feature>
<sequence length="62" mass="6920">MNKLNKLSNVLLFIGLGLTSVGLIHILDVSDHVFFKYTYGAGFLLIGLSILLSVFPIRRKSR</sequence>
<reference evidence="2 3" key="1">
    <citation type="submission" date="2023-07" db="EMBL/GenBank/DDBJ databases">
        <title>Genomic Encyclopedia of Type Strains, Phase IV (KMG-IV): sequencing the most valuable type-strain genomes for metagenomic binning, comparative biology and taxonomic classification.</title>
        <authorList>
            <person name="Goeker M."/>
        </authorList>
    </citation>
    <scope>NUCLEOTIDE SEQUENCE [LARGE SCALE GENOMIC DNA]</scope>
    <source>
        <strain evidence="2 3">DSM 29005</strain>
    </source>
</reference>
<proteinExistence type="predicted"/>
<evidence type="ECO:0008006" key="4">
    <source>
        <dbReference type="Google" id="ProtNLM"/>
    </source>
</evidence>